<evidence type="ECO:0000313" key="3">
    <source>
        <dbReference type="EMBL" id="CAG8829297.1"/>
    </source>
</evidence>
<protein>
    <submittedName>
        <fullName evidence="3">1198_t:CDS:1</fullName>
    </submittedName>
</protein>
<feature type="compositionally biased region" description="Polar residues" evidence="1">
    <location>
        <begin position="102"/>
        <end position="112"/>
    </location>
</feature>
<evidence type="ECO:0000259" key="2">
    <source>
        <dbReference type="Pfam" id="PF14780"/>
    </source>
</evidence>
<dbReference type="InterPro" id="IPR027951">
    <property type="entry name" value="Nepro_N"/>
</dbReference>
<accession>A0ABN7WES7</accession>
<reference evidence="3 4" key="1">
    <citation type="submission" date="2021-06" db="EMBL/GenBank/DDBJ databases">
        <authorList>
            <person name="Kallberg Y."/>
            <person name="Tangrot J."/>
            <person name="Rosling A."/>
        </authorList>
    </citation>
    <scope>NUCLEOTIDE SEQUENCE [LARGE SCALE GENOMIC DNA]</scope>
    <source>
        <strain evidence="3 4">120-4 pot B 10/14</strain>
    </source>
</reference>
<dbReference type="Proteomes" id="UP000789901">
    <property type="component" value="Unassembled WGS sequence"/>
</dbReference>
<dbReference type="Pfam" id="PF14780">
    <property type="entry name" value="NEPRO_N"/>
    <property type="match status" value="1"/>
</dbReference>
<evidence type="ECO:0000313" key="4">
    <source>
        <dbReference type="Proteomes" id="UP000789901"/>
    </source>
</evidence>
<feature type="compositionally biased region" description="Basic and acidic residues" evidence="1">
    <location>
        <begin position="81"/>
        <end position="92"/>
    </location>
</feature>
<feature type="compositionally biased region" description="Low complexity" evidence="1">
    <location>
        <begin position="25"/>
        <end position="34"/>
    </location>
</feature>
<feature type="compositionally biased region" description="Low complexity" evidence="1">
    <location>
        <begin position="113"/>
        <end position="135"/>
    </location>
</feature>
<feature type="region of interest" description="Disordered" evidence="1">
    <location>
        <begin position="1"/>
        <end position="150"/>
    </location>
</feature>
<comment type="caution">
    <text evidence="3">The sequence shown here is derived from an EMBL/GenBank/DDBJ whole genome shotgun (WGS) entry which is preliminary data.</text>
</comment>
<dbReference type="EMBL" id="CAJVQB010041242">
    <property type="protein sequence ID" value="CAG8829297.1"/>
    <property type="molecule type" value="Genomic_DNA"/>
</dbReference>
<feature type="non-terminal residue" evidence="3">
    <location>
        <position position="321"/>
    </location>
</feature>
<evidence type="ECO:0000256" key="1">
    <source>
        <dbReference type="SAM" id="MobiDB-lite"/>
    </source>
</evidence>
<feature type="domain" description="Nucleolus and neural progenitor protein-like N-terminal" evidence="2">
    <location>
        <begin position="219"/>
        <end position="319"/>
    </location>
</feature>
<feature type="compositionally biased region" description="Basic and acidic residues" evidence="1">
    <location>
        <begin position="35"/>
        <end position="58"/>
    </location>
</feature>
<keyword evidence="4" id="KW-1185">Reference proteome</keyword>
<proteinExistence type="predicted"/>
<sequence length="321" mass="37144">MVIKRKRNSNPTAPVSVPETKSEETTTNSSTNSSKVERRGRPRKFSESAEELPNEKPSKSSRTGETLKIISFNPKGIETSSKGKEKDVESVHSELTSDEQQAESFITTGQEALTSSPLSQQSTQQTLLQDTSTLSGNDTEKSKNTRPRKWTRRKVVIKTTGAEIAIPVWYSKLQSTHQDSVYLPRYVTKPSPIYYPQAELFLSAIPHQLHFTYFNQLSSYALYFQKNDIFVEMNILERLYYKNKNQHKRTKYFRKIEEVRRIILRFKEMKIGELMSEFIGLFYGNNKNQMHQKKWDYVPSQETSHYVLNRANCATSLMDKV</sequence>
<gene>
    <name evidence="3" type="ORF">GMARGA_LOCUS29951</name>
</gene>
<organism evidence="3 4">
    <name type="scientific">Gigaspora margarita</name>
    <dbReference type="NCBI Taxonomy" id="4874"/>
    <lineage>
        <taxon>Eukaryota</taxon>
        <taxon>Fungi</taxon>
        <taxon>Fungi incertae sedis</taxon>
        <taxon>Mucoromycota</taxon>
        <taxon>Glomeromycotina</taxon>
        <taxon>Glomeromycetes</taxon>
        <taxon>Diversisporales</taxon>
        <taxon>Gigasporaceae</taxon>
        <taxon>Gigaspora</taxon>
    </lineage>
</organism>
<name>A0ABN7WES7_GIGMA</name>